<proteinExistence type="predicted"/>
<evidence type="ECO:0000313" key="4">
    <source>
        <dbReference type="Proteomes" id="UP000616839"/>
    </source>
</evidence>
<evidence type="ECO:0000259" key="1">
    <source>
        <dbReference type="Pfam" id="PF13840"/>
    </source>
</evidence>
<dbReference type="PANTHER" id="PTHR31131">
    <property type="entry name" value="CHROMOSOME 1, WHOLE GENOME SHOTGUN SEQUENCE"/>
    <property type="match status" value="1"/>
</dbReference>
<evidence type="ECO:0000259" key="2">
    <source>
        <dbReference type="Pfam" id="PF21631"/>
    </source>
</evidence>
<dbReference type="PANTHER" id="PTHR31131:SF6">
    <property type="entry name" value="CASTOR ACT DOMAIN-CONTAINING PROTEIN"/>
    <property type="match status" value="1"/>
</dbReference>
<gene>
    <name evidence="3" type="ORF">IE331_06430</name>
</gene>
<protein>
    <submittedName>
        <fullName evidence="3">ACT domain-containing protein</fullName>
    </submittedName>
</protein>
<name>A0A927K5A5_9ACTN</name>
<reference evidence="3" key="1">
    <citation type="submission" date="2020-09" db="EMBL/GenBank/DDBJ databases">
        <title>Nocardioides sp. strain MJB4 16S ribosomal RNA gene Genome sequencing and assembly.</title>
        <authorList>
            <person name="Kim I."/>
        </authorList>
    </citation>
    <scope>NUCLEOTIDE SEQUENCE</scope>
    <source>
        <strain evidence="3">MJB4</strain>
    </source>
</reference>
<evidence type="ECO:0000313" key="3">
    <source>
        <dbReference type="EMBL" id="MBD8869258.1"/>
    </source>
</evidence>
<comment type="caution">
    <text evidence="3">The sequence shown here is derived from an EMBL/GenBank/DDBJ whole genome shotgun (WGS) entry which is preliminary data.</text>
</comment>
<keyword evidence="4" id="KW-1185">Reference proteome</keyword>
<feature type="domain" description="CASTOR ACT" evidence="1">
    <location>
        <begin position="67"/>
        <end position="125"/>
    </location>
</feature>
<dbReference type="Proteomes" id="UP000616839">
    <property type="component" value="Unassembled WGS sequence"/>
</dbReference>
<dbReference type="RefSeq" id="WP_192141821.1">
    <property type="nucleotide sequence ID" value="NZ_JACYXZ010000002.1"/>
</dbReference>
<dbReference type="Pfam" id="PF21631">
    <property type="entry name" value="A9CJY8-like_N"/>
    <property type="match status" value="1"/>
</dbReference>
<dbReference type="InterPro" id="IPR027795">
    <property type="entry name" value="CASTOR_ACT_dom"/>
</dbReference>
<dbReference type="SUPFAM" id="SSF55021">
    <property type="entry name" value="ACT-like"/>
    <property type="match status" value="2"/>
</dbReference>
<dbReference type="InterPro" id="IPR051719">
    <property type="entry name" value="CASTOR_mTORC1"/>
</dbReference>
<dbReference type="InterPro" id="IPR049447">
    <property type="entry name" value="A9CJY8-like_N"/>
</dbReference>
<sequence>MSGANDDAAPTFTLDRFPEKLAVVRMGPGAEIPTWAESSSLFSVTATATETSLVCASRSVPTKTPSQKPFTAFAVQGPLDFSLTGVLSALLAPLAAAEIPVFTISTFDTDWILVPLARADDATQAWEQAGHRVQVAVPVPPKGKSRK</sequence>
<dbReference type="Pfam" id="PF13840">
    <property type="entry name" value="ACT_7"/>
    <property type="match status" value="1"/>
</dbReference>
<dbReference type="EMBL" id="JACYXZ010000002">
    <property type="protein sequence ID" value="MBD8869258.1"/>
    <property type="molecule type" value="Genomic_DNA"/>
</dbReference>
<organism evidence="3 4">
    <name type="scientific">Nocardioides donggukensis</name>
    <dbReference type="NCBI Taxonomy" id="2774019"/>
    <lineage>
        <taxon>Bacteria</taxon>
        <taxon>Bacillati</taxon>
        <taxon>Actinomycetota</taxon>
        <taxon>Actinomycetes</taxon>
        <taxon>Propionibacteriales</taxon>
        <taxon>Nocardioidaceae</taxon>
        <taxon>Nocardioides</taxon>
    </lineage>
</organism>
<accession>A0A927K5A5</accession>
<dbReference type="Gene3D" id="3.30.2130.10">
    <property type="entry name" value="VC0802-like"/>
    <property type="match status" value="1"/>
</dbReference>
<dbReference type="AlphaFoldDB" id="A0A927K5A5"/>
<dbReference type="InterPro" id="IPR045865">
    <property type="entry name" value="ACT-like_dom_sf"/>
</dbReference>
<feature type="domain" description="A9CJY8-like N-terminal" evidence="2">
    <location>
        <begin position="20"/>
        <end position="62"/>
    </location>
</feature>